<name>A0A6J7FZX6_9ZZZZ</name>
<dbReference type="AlphaFoldDB" id="A0A6J7FZX6"/>
<evidence type="ECO:0000313" key="3">
    <source>
        <dbReference type="EMBL" id="CAB4901512.1"/>
    </source>
</evidence>
<proteinExistence type="predicted"/>
<organism evidence="3">
    <name type="scientific">freshwater metagenome</name>
    <dbReference type="NCBI Taxonomy" id="449393"/>
    <lineage>
        <taxon>unclassified sequences</taxon>
        <taxon>metagenomes</taxon>
        <taxon>ecological metagenomes</taxon>
    </lineage>
</organism>
<feature type="region of interest" description="Disordered" evidence="1">
    <location>
        <begin position="197"/>
        <end position="247"/>
    </location>
</feature>
<evidence type="ECO:0000259" key="2">
    <source>
        <dbReference type="Pfam" id="PF08044"/>
    </source>
</evidence>
<evidence type="ECO:0000256" key="1">
    <source>
        <dbReference type="SAM" id="MobiDB-lite"/>
    </source>
</evidence>
<reference evidence="3" key="1">
    <citation type="submission" date="2020-05" db="EMBL/GenBank/DDBJ databases">
        <authorList>
            <person name="Chiriac C."/>
            <person name="Salcher M."/>
            <person name="Ghai R."/>
            <person name="Kavagutti S V."/>
        </authorList>
    </citation>
    <scope>NUCLEOTIDE SEQUENCE</scope>
</reference>
<feature type="region of interest" description="Disordered" evidence="1">
    <location>
        <begin position="1"/>
        <end position="22"/>
    </location>
</feature>
<protein>
    <submittedName>
        <fullName evidence="3">Unannotated protein</fullName>
    </submittedName>
</protein>
<dbReference type="PANTHER" id="PTHR40763:SF4">
    <property type="entry name" value="DUF1707 DOMAIN-CONTAINING PROTEIN"/>
    <property type="match status" value="1"/>
</dbReference>
<gene>
    <name evidence="3" type="ORF">UFOPK3564_00603</name>
</gene>
<feature type="compositionally biased region" description="Basic and acidic residues" evidence="1">
    <location>
        <begin position="212"/>
        <end position="240"/>
    </location>
</feature>
<dbReference type="Pfam" id="PF08044">
    <property type="entry name" value="DUF1707"/>
    <property type="match status" value="1"/>
</dbReference>
<dbReference type="EMBL" id="CAFBMK010000021">
    <property type="protein sequence ID" value="CAB4901512.1"/>
    <property type="molecule type" value="Genomic_DNA"/>
</dbReference>
<accession>A0A6J7FZX6</accession>
<sequence>MAATEPEHPASGASPAVPALRASDADRERVAAVLREAGGDGRLTVDELDERLDAAYAAVTRADLATLTLDLVATGVAHPAGHGPRRVPVVRDGGGSRWMVAVMGAVDRGGVWRLARRATSISVMGGTDLDLTRVELGAQEVRLTVLCVMGGADVRVPDGMNVVVSSVGIMGANDVRIGEATPDPGGPTLHLRLVSVMGGTNVRRGPRRSRRERREQRELERRGREQERRERDEQDRDGPRHGRLGHG</sequence>
<dbReference type="PANTHER" id="PTHR40763">
    <property type="entry name" value="MEMBRANE PROTEIN-RELATED"/>
    <property type="match status" value="1"/>
</dbReference>
<feature type="domain" description="DUF1707" evidence="2">
    <location>
        <begin position="20"/>
        <end position="71"/>
    </location>
</feature>
<dbReference type="InterPro" id="IPR012551">
    <property type="entry name" value="DUF1707_SHOCT-like"/>
</dbReference>